<dbReference type="PANTHER" id="PTHR14913">
    <property type="entry name" value="TUMOR NECROSIS FACTOR RECEPTOR TYPE 1-ASSOCIATED DEATH DOMAIN PROTEIN"/>
    <property type="match status" value="1"/>
</dbReference>
<dbReference type="Pfam" id="PF00531">
    <property type="entry name" value="Death"/>
    <property type="match status" value="1"/>
</dbReference>
<evidence type="ECO:0000256" key="7">
    <source>
        <dbReference type="ARBA" id="ARBA00023242"/>
    </source>
</evidence>
<keyword evidence="5" id="KW-0053">Apoptosis</keyword>
<organism evidence="9 10">
    <name type="scientific">Pelusios castaneus</name>
    <name type="common">West African mud turtle</name>
    <dbReference type="NCBI Taxonomy" id="367368"/>
    <lineage>
        <taxon>Eukaryota</taxon>
        <taxon>Metazoa</taxon>
        <taxon>Chordata</taxon>
        <taxon>Craniata</taxon>
        <taxon>Vertebrata</taxon>
        <taxon>Euteleostomi</taxon>
        <taxon>Archelosauria</taxon>
        <taxon>Testudinata</taxon>
        <taxon>Testudines</taxon>
        <taxon>Pleurodira</taxon>
        <taxon>Pelomedusidae</taxon>
        <taxon>Pelusios</taxon>
    </lineage>
</organism>
<dbReference type="InterPro" id="IPR000488">
    <property type="entry name" value="Death_dom"/>
</dbReference>
<evidence type="ECO:0000313" key="10">
    <source>
        <dbReference type="Proteomes" id="UP000694393"/>
    </source>
</evidence>
<dbReference type="SMART" id="SM00005">
    <property type="entry name" value="DEATH"/>
    <property type="match status" value="1"/>
</dbReference>
<dbReference type="InterPro" id="IPR036729">
    <property type="entry name" value="TRADD_N_sf"/>
</dbReference>
<dbReference type="GO" id="GO:0005634">
    <property type="term" value="C:nucleus"/>
    <property type="evidence" value="ECO:0007669"/>
    <property type="project" value="UniProtKB-SubCell"/>
</dbReference>
<evidence type="ECO:0000256" key="2">
    <source>
        <dbReference type="ARBA" id="ARBA00004245"/>
    </source>
</evidence>
<evidence type="ECO:0000256" key="4">
    <source>
        <dbReference type="ARBA" id="ARBA00022490"/>
    </source>
</evidence>
<dbReference type="InterPro" id="IPR009095">
    <property type="entry name" value="TRADD_N"/>
</dbReference>
<feature type="domain" description="Death" evidence="8">
    <location>
        <begin position="224"/>
        <end position="300"/>
    </location>
</feature>
<dbReference type="GO" id="GO:0043123">
    <property type="term" value="P:positive regulation of canonical NF-kappaB signal transduction"/>
    <property type="evidence" value="ECO:0007669"/>
    <property type="project" value="InterPro"/>
</dbReference>
<dbReference type="Pfam" id="PF09034">
    <property type="entry name" value="TRADD_N"/>
    <property type="match status" value="1"/>
</dbReference>
<reference evidence="9" key="2">
    <citation type="submission" date="2025-09" db="UniProtKB">
        <authorList>
            <consortium name="Ensembl"/>
        </authorList>
    </citation>
    <scope>IDENTIFICATION</scope>
</reference>
<dbReference type="PROSITE" id="PS50017">
    <property type="entry name" value="DEATH_DOMAIN"/>
    <property type="match status" value="1"/>
</dbReference>
<sequence length="307" mass="34530">MADSSDLWIGSAYLFLQSTTEKIALPSLYGSSQQKSSVFKALKLALADSTGSLNGVDMLKVHCSEPHLIIQLKFCKQENCRKFLQSYWAGAFRTSLQNHLQVALSMTAVPVEMELKAGSEQLDQMPNEEQRCLECIYKEKPDRLRDEEIVELEESFRNLSCRLESNSTTPLNEGNSLNSSSLPNCSLGSSLPSGATFFFQGQPFANRTLTPDDHQKFAKLVSKKWKQVGRSLQKNCRALRGPVIDNLDHEYDREGLYEQAYQLLLRFIQSEGKRATLQRLIAALEENSLITLAEELLGIHQSENDTS</sequence>
<reference evidence="9" key="1">
    <citation type="submission" date="2025-08" db="UniProtKB">
        <authorList>
            <consortium name="Ensembl"/>
        </authorList>
    </citation>
    <scope>IDENTIFICATION</scope>
</reference>
<evidence type="ECO:0000313" key="9">
    <source>
        <dbReference type="Ensembl" id="ENSPCEP00000001241.1"/>
    </source>
</evidence>
<evidence type="ECO:0000256" key="1">
    <source>
        <dbReference type="ARBA" id="ARBA00004123"/>
    </source>
</evidence>
<accession>A0A8C8R7I3</accession>
<protein>
    <recommendedName>
        <fullName evidence="3">Tumor necrosis factor receptor type 1-associated DEATH domain protein</fullName>
    </recommendedName>
</protein>
<dbReference type="GO" id="GO:0005856">
    <property type="term" value="C:cytoskeleton"/>
    <property type="evidence" value="ECO:0007669"/>
    <property type="project" value="UniProtKB-SubCell"/>
</dbReference>
<dbReference type="SUPFAM" id="SSF47986">
    <property type="entry name" value="DEATH domain"/>
    <property type="match status" value="1"/>
</dbReference>
<dbReference type="SUPFAM" id="SSF55044">
    <property type="entry name" value="TRADD, N-terminal domain"/>
    <property type="match status" value="1"/>
</dbReference>
<dbReference type="GO" id="GO:0097191">
    <property type="term" value="P:extrinsic apoptotic signaling pathway"/>
    <property type="evidence" value="ECO:0007669"/>
    <property type="project" value="TreeGrafter"/>
</dbReference>
<evidence type="ECO:0000259" key="8">
    <source>
        <dbReference type="PROSITE" id="PS50017"/>
    </source>
</evidence>
<dbReference type="AlphaFoldDB" id="A0A8C8R7I3"/>
<evidence type="ECO:0000256" key="3">
    <source>
        <dbReference type="ARBA" id="ARBA00015474"/>
    </source>
</evidence>
<keyword evidence="4" id="KW-0963">Cytoplasm</keyword>
<comment type="subcellular location">
    <subcellularLocation>
        <location evidence="2">Cytoplasm</location>
        <location evidence="2">Cytoskeleton</location>
    </subcellularLocation>
    <subcellularLocation>
        <location evidence="1">Nucleus</location>
    </subcellularLocation>
</comment>
<dbReference type="Gene3D" id="3.30.70.680">
    <property type="entry name" value="TRADD, N-terminal domain"/>
    <property type="match status" value="1"/>
</dbReference>
<dbReference type="InterPro" id="IPR035712">
    <property type="entry name" value="TRADD"/>
</dbReference>
<dbReference type="InterPro" id="IPR011029">
    <property type="entry name" value="DEATH-like_dom_sf"/>
</dbReference>
<dbReference type="Ensembl" id="ENSPCET00000001290.1">
    <property type="protein sequence ID" value="ENSPCEP00000001241.1"/>
    <property type="gene ID" value="ENSPCEG00000001049.1"/>
</dbReference>
<keyword evidence="10" id="KW-1185">Reference proteome</keyword>
<dbReference type="PANTHER" id="PTHR14913:SF0">
    <property type="entry name" value="TUMOR NECROSIS FACTOR RECEPTOR TYPE 1-ASSOCIATED DEATH DOMAIN PROTEIN"/>
    <property type="match status" value="1"/>
</dbReference>
<dbReference type="CDD" id="cd08780">
    <property type="entry name" value="Death_TRADD"/>
    <property type="match status" value="1"/>
</dbReference>
<dbReference type="GO" id="GO:0005068">
    <property type="term" value="F:transmembrane receptor protein tyrosine kinase adaptor activity"/>
    <property type="evidence" value="ECO:0007669"/>
    <property type="project" value="TreeGrafter"/>
</dbReference>
<evidence type="ECO:0000256" key="5">
    <source>
        <dbReference type="ARBA" id="ARBA00022703"/>
    </source>
</evidence>
<evidence type="ECO:0000256" key="6">
    <source>
        <dbReference type="ARBA" id="ARBA00023212"/>
    </source>
</evidence>
<dbReference type="Proteomes" id="UP000694393">
    <property type="component" value="Unplaced"/>
</dbReference>
<keyword evidence="7" id="KW-0539">Nucleus</keyword>
<name>A0A8C8R7I3_9SAUR</name>
<keyword evidence="6" id="KW-0206">Cytoskeleton</keyword>
<dbReference type="GO" id="GO:0002947">
    <property type="term" value="C:tumor necrosis factor receptor superfamily complex"/>
    <property type="evidence" value="ECO:0007669"/>
    <property type="project" value="TreeGrafter"/>
</dbReference>
<dbReference type="Gene3D" id="1.10.533.10">
    <property type="entry name" value="Death Domain, Fas"/>
    <property type="match status" value="1"/>
</dbReference>
<proteinExistence type="predicted"/>